<dbReference type="SUPFAM" id="SSF103247">
    <property type="entry name" value="TT1751-like"/>
    <property type="match status" value="1"/>
</dbReference>
<evidence type="ECO:0000256" key="1">
    <source>
        <dbReference type="SAM" id="SignalP"/>
    </source>
</evidence>
<keyword evidence="1" id="KW-0732">Signal</keyword>
<accession>A0A6B2NU33</accession>
<dbReference type="InterPro" id="IPR005180">
    <property type="entry name" value="DUF302"/>
</dbReference>
<dbReference type="EMBL" id="JAAGOX010000043">
    <property type="protein sequence ID" value="NDW46938.1"/>
    <property type="molecule type" value="Genomic_DNA"/>
</dbReference>
<name>A0A6B2NU33_9RHOB</name>
<feature type="chain" id="PRO_5025411491" evidence="1">
    <location>
        <begin position="33"/>
        <end position="171"/>
    </location>
</feature>
<protein>
    <submittedName>
        <fullName evidence="3">DUF302 domain-containing protein</fullName>
    </submittedName>
</protein>
<evidence type="ECO:0000313" key="3">
    <source>
        <dbReference type="EMBL" id="NDW46938.1"/>
    </source>
</evidence>
<dbReference type="CDD" id="cd14797">
    <property type="entry name" value="DUF302"/>
    <property type="match status" value="1"/>
</dbReference>
<feature type="domain" description="DUF302" evidence="2">
    <location>
        <begin position="76"/>
        <end position="133"/>
    </location>
</feature>
<proteinExistence type="predicted"/>
<evidence type="ECO:0000259" key="2">
    <source>
        <dbReference type="Pfam" id="PF03625"/>
    </source>
</evidence>
<dbReference type="AlphaFoldDB" id="A0A6B2NU33"/>
<organism evidence="3">
    <name type="scientific">Ruegeria sp. PrR005</name>
    <dbReference type="NCBI Taxonomy" id="2706882"/>
    <lineage>
        <taxon>Bacteria</taxon>
        <taxon>Pseudomonadati</taxon>
        <taxon>Pseudomonadota</taxon>
        <taxon>Alphaproteobacteria</taxon>
        <taxon>Rhodobacterales</taxon>
        <taxon>Roseobacteraceae</taxon>
        <taxon>Ruegeria</taxon>
    </lineage>
</organism>
<dbReference type="Gene3D" id="3.30.310.70">
    <property type="entry name" value="TT1751-like domain"/>
    <property type="match status" value="1"/>
</dbReference>
<gene>
    <name evidence="3" type="ORF">G0P99_18480</name>
</gene>
<sequence length="171" mass="17572">MKSGIKGPAKEKATMRLAALALITCLALPAFAGDLTPRPGWAVHVTAKTHAQLVEDTRAAITANGLGIVTQAGPTEAAARRGITIPGNRVIGAFNNDFAVRILALSTAAMIEAPIRFYVSENANGTATLGYKLPSQVFAPYLGEGGSELAAISAELDARFAAVAAQAIASQ</sequence>
<feature type="signal peptide" evidence="1">
    <location>
        <begin position="1"/>
        <end position="32"/>
    </location>
</feature>
<dbReference type="Pfam" id="PF03625">
    <property type="entry name" value="DUF302"/>
    <property type="match status" value="1"/>
</dbReference>
<comment type="caution">
    <text evidence="3">The sequence shown here is derived from an EMBL/GenBank/DDBJ whole genome shotgun (WGS) entry which is preliminary data.</text>
</comment>
<dbReference type="InterPro" id="IPR035923">
    <property type="entry name" value="TT1751-like_sf"/>
</dbReference>
<reference evidence="3" key="1">
    <citation type="submission" date="2020-02" db="EMBL/GenBank/DDBJ databases">
        <title>Delineation of the pyrene-degrading pathway in Roseobacter clade bacteria by genomic analysis.</title>
        <authorList>
            <person name="Zhou H."/>
            <person name="Wang H."/>
        </authorList>
    </citation>
    <scope>NUCLEOTIDE SEQUENCE</scope>
    <source>
        <strain evidence="3">PrR005</strain>
    </source>
</reference>